<keyword evidence="3" id="KW-1185">Reference proteome</keyword>
<name>A0A286BW79_9GAMM</name>
<dbReference type="Pfam" id="PF05708">
    <property type="entry name" value="Peptidase_C92"/>
    <property type="match status" value="1"/>
</dbReference>
<feature type="chain" id="PRO_5013375481" evidence="1">
    <location>
        <begin position="18"/>
        <end position="256"/>
    </location>
</feature>
<sequence length="256" mass="28335">MKTFWLLMLLLTGCSTAPQPDRAFPPQLQSASTRPTALISSSALMPGDLLLSSATSPQSWGIRLFTLTGVSHAAIYLGDEQVAEAVGSGVKIIPLNHAIDESNSLLVLRVPGMTSEQMLRLREFADLQQGKKYNFKGIVMFMPFMVSRRLCELPLVNEEVRSACLTAMARVQLADVDDPQANRFFCSEFVLAGYRHAGIELLQGQANWVSPADLLHLRAGDVSAWRAQQNMQYVGHLKRWNLKEILGLRSANQQAH</sequence>
<dbReference type="RefSeq" id="WP_097096327.1">
    <property type="nucleotide sequence ID" value="NZ_OCMY01000001.1"/>
</dbReference>
<dbReference type="SUPFAM" id="SSF54001">
    <property type="entry name" value="Cysteine proteinases"/>
    <property type="match status" value="1"/>
</dbReference>
<reference evidence="3" key="1">
    <citation type="submission" date="2017-09" db="EMBL/GenBank/DDBJ databases">
        <authorList>
            <person name="Varghese N."/>
            <person name="Submissions S."/>
        </authorList>
    </citation>
    <scope>NUCLEOTIDE SEQUENCE [LARGE SCALE GENOMIC DNA]</scope>
    <source>
        <strain evidence="3">JKS000234</strain>
    </source>
</reference>
<evidence type="ECO:0000256" key="1">
    <source>
        <dbReference type="SAM" id="SignalP"/>
    </source>
</evidence>
<dbReference type="Proteomes" id="UP000219271">
    <property type="component" value="Unassembled WGS sequence"/>
</dbReference>
<proteinExistence type="predicted"/>
<dbReference type="Gene3D" id="3.90.1720.10">
    <property type="entry name" value="endopeptidase domain like (from Nostoc punctiforme)"/>
    <property type="match status" value="1"/>
</dbReference>
<organism evidence="2 3">
    <name type="scientific">Candidatus Pantoea floridensis</name>
    <dbReference type="NCBI Taxonomy" id="1938870"/>
    <lineage>
        <taxon>Bacteria</taxon>
        <taxon>Pseudomonadati</taxon>
        <taxon>Pseudomonadota</taxon>
        <taxon>Gammaproteobacteria</taxon>
        <taxon>Enterobacterales</taxon>
        <taxon>Erwiniaceae</taxon>
        <taxon>Pantoea</taxon>
    </lineage>
</organism>
<dbReference type="EMBL" id="OCMY01000001">
    <property type="protein sequence ID" value="SOD38402.1"/>
    <property type="molecule type" value="Genomic_DNA"/>
</dbReference>
<dbReference type="OrthoDB" id="6534631at2"/>
<dbReference type="InterPro" id="IPR024453">
    <property type="entry name" value="Peptidase_C92"/>
</dbReference>
<protein>
    <submittedName>
        <fullName evidence="2">Permuted papain-like amidase enzyme, YaeF/YiiX, C92 family</fullName>
    </submittedName>
</protein>
<accession>A0A286BW79</accession>
<feature type="signal peptide" evidence="1">
    <location>
        <begin position="1"/>
        <end position="17"/>
    </location>
</feature>
<keyword evidence="1" id="KW-0732">Signal</keyword>
<dbReference type="InterPro" id="IPR038765">
    <property type="entry name" value="Papain-like_cys_pep_sf"/>
</dbReference>
<gene>
    <name evidence="2" type="ORF">SAMN06273570_2817</name>
</gene>
<dbReference type="AlphaFoldDB" id="A0A286BW79"/>
<dbReference type="NCBIfam" id="NF008552">
    <property type="entry name" value="PRK11479.1"/>
    <property type="match status" value="1"/>
</dbReference>
<evidence type="ECO:0000313" key="2">
    <source>
        <dbReference type="EMBL" id="SOD38402.1"/>
    </source>
</evidence>
<evidence type="ECO:0000313" key="3">
    <source>
        <dbReference type="Proteomes" id="UP000219271"/>
    </source>
</evidence>